<keyword evidence="3 7" id="KW-0238">DNA-binding</keyword>
<keyword evidence="4" id="KW-0804">Transcription</keyword>
<evidence type="ECO:0000256" key="2">
    <source>
        <dbReference type="ARBA" id="ARBA00023015"/>
    </source>
</evidence>
<dbReference type="GeneTree" id="ENSGT00940000166774"/>
<protein>
    <recommendedName>
        <fullName evidence="6">Forkhead box protein G1</fullName>
    </recommendedName>
</protein>
<evidence type="ECO:0000313" key="10">
    <source>
        <dbReference type="Proteomes" id="UP000008672"/>
    </source>
</evidence>
<dbReference type="Proteomes" id="UP000008672">
    <property type="component" value="Unassembled WGS sequence"/>
</dbReference>
<feature type="DNA-binding region" description="Fork-head" evidence="7">
    <location>
        <begin position="2"/>
        <end position="82"/>
    </location>
</feature>
<dbReference type="PANTHER" id="PTHR13962:SF26">
    <property type="entry name" value="FORKHEAD BOX PROTEIN N2"/>
    <property type="match status" value="1"/>
</dbReference>
<evidence type="ECO:0000256" key="7">
    <source>
        <dbReference type="PROSITE-ProRule" id="PRU00089"/>
    </source>
</evidence>
<keyword evidence="2" id="KW-0805">Transcription regulation</keyword>
<dbReference type="HOGENOM" id="CLU_077699_6_1_1"/>
<dbReference type="InterPro" id="IPR030456">
    <property type="entry name" value="TF_fork_head_CS_2"/>
</dbReference>
<dbReference type="Bgee" id="ENSLACG00000006234">
    <property type="expression patterns" value="Expressed in post-anal tail muscle and 3 other cell types or tissues"/>
</dbReference>
<organism evidence="9 10">
    <name type="scientific">Latimeria chalumnae</name>
    <name type="common">Coelacanth</name>
    <dbReference type="NCBI Taxonomy" id="7897"/>
    <lineage>
        <taxon>Eukaryota</taxon>
        <taxon>Metazoa</taxon>
        <taxon>Chordata</taxon>
        <taxon>Craniata</taxon>
        <taxon>Vertebrata</taxon>
        <taxon>Euteleostomi</taxon>
        <taxon>Coelacanthiformes</taxon>
        <taxon>Coelacanthidae</taxon>
        <taxon>Latimeria</taxon>
    </lineage>
</organism>
<reference evidence="10" key="1">
    <citation type="submission" date="2011-08" db="EMBL/GenBank/DDBJ databases">
        <title>The draft genome of Latimeria chalumnae.</title>
        <authorList>
            <person name="Di Palma F."/>
            <person name="Alfoldi J."/>
            <person name="Johnson J."/>
            <person name="Berlin A."/>
            <person name="Gnerre S."/>
            <person name="Jaffe D."/>
            <person name="MacCallum I."/>
            <person name="Young S."/>
            <person name="Walker B.J."/>
            <person name="Lander E."/>
            <person name="Lindblad-Toh K."/>
        </authorList>
    </citation>
    <scope>NUCLEOTIDE SEQUENCE [LARGE SCALE GENOMIC DNA]</scope>
    <source>
        <strain evidence="10">Wild caught</strain>
    </source>
</reference>
<dbReference type="GO" id="GO:0003700">
    <property type="term" value="F:DNA-binding transcription factor activity"/>
    <property type="evidence" value="ECO:0007669"/>
    <property type="project" value="InterPro"/>
</dbReference>
<dbReference type="GO" id="GO:0005634">
    <property type="term" value="C:nucleus"/>
    <property type="evidence" value="ECO:0007669"/>
    <property type="project" value="UniProtKB-SubCell"/>
</dbReference>
<reference evidence="9" key="3">
    <citation type="submission" date="2025-09" db="UniProtKB">
        <authorList>
            <consortium name="Ensembl"/>
        </authorList>
    </citation>
    <scope>IDENTIFICATION</scope>
</reference>
<dbReference type="InterPro" id="IPR036388">
    <property type="entry name" value="WH-like_DNA-bd_sf"/>
</dbReference>
<dbReference type="InterPro" id="IPR036390">
    <property type="entry name" value="WH_DNA-bd_sf"/>
</dbReference>
<dbReference type="GO" id="GO:0000987">
    <property type="term" value="F:cis-regulatory region sequence-specific DNA binding"/>
    <property type="evidence" value="ECO:0007669"/>
    <property type="project" value="TreeGrafter"/>
</dbReference>
<comment type="subcellular location">
    <subcellularLocation>
        <location evidence="1 7">Nucleus</location>
    </subcellularLocation>
</comment>
<reference evidence="9" key="2">
    <citation type="submission" date="2025-08" db="UniProtKB">
        <authorList>
            <consortium name="Ensembl"/>
        </authorList>
    </citation>
    <scope>IDENTIFICATION</scope>
</reference>
<keyword evidence="10" id="KW-1185">Reference proteome</keyword>
<dbReference type="eggNOG" id="KOG2294">
    <property type="taxonomic scope" value="Eukaryota"/>
</dbReference>
<dbReference type="SMART" id="SM00339">
    <property type="entry name" value="FH"/>
    <property type="match status" value="1"/>
</dbReference>
<proteinExistence type="predicted"/>
<dbReference type="SUPFAM" id="SSF46785">
    <property type="entry name" value="Winged helix' DNA-binding domain"/>
    <property type="match status" value="1"/>
</dbReference>
<dbReference type="PRINTS" id="PR00053">
    <property type="entry name" value="FORKHEAD"/>
</dbReference>
<dbReference type="OMA" id="CHDINCK"/>
<evidence type="ECO:0000256" key="1">
    <source>
        <dbReference type="ARBA" id="ARBA00004123"/>
    </source>
</evidence>
<dbReference type="FunFam" id="1.10.10.10:FF:000135">
    <property type="entry name" value="forkhead box protein G1"/>
    <property type="match status" value="1"/>
</dbReference>
<dbReference type="EMBL" id="AFYH01015700">
    <property type="status" value="NOT_ANNOTATED_CDS"/>
    <property type="molecule type" value="Genomic_DNA"/>
</dbReference>
<evidence type="ECO:0000256" key="5">
    <source>
        <dbReference type="ARBA" id="ARBA00023242"/>
    </source>
</evidence>
<dbReference type="PANTHER" id="PTHR13962">
    <property type="entry name" value="FORKHEAD BOX PROTEIN N3-LIKE PROTEIN-RELATED"/>
    <property type="match status" value="1"/>
</dbReference>
<dbReference type="PROSITE" id="PS00657">
    <property type="entry name" value="FORK_HEAD_1"/>
    <property type="match status" value="1"/>
</dbReference>
<dbReference type="Pfam" id="PF00250">
    <property type="entry name" value="Forkhead"/>
    <property type="match status" value="1"/>
</dbReference>
<dbReference type="Ensembl" id="ENSLACT00000007083.1">
    <property type="protein sequence ID" value="ENSLACP00000007024.1"/>
    <property type="gene ID" value="ENSLACG00000006234.1"/>
</dbReference>
<dbReference type="InterPro" id="IPR018122">
    <property type="entry name" value="TF_fork_head_CS_1"/>
</dbReference>
<evidence type="ECO:0000313" key="9">
    <source>
        <dbReference type="Ensembl" id="ENSLACP00000007024.1"/>
    </source>
</evidence>
<sequence>SKPPYSFTSLIFMAIEESPSRCLPVKDIYRWIVQTFPYYQEAGAGWKNSVRHNLSLSKCFRKVEKDEKKMEGKGSLWYVEPEHRPALQKALRKTC</sequence>
<evidence type="ECO:0000256" key="6">
    <source>
        <dbReference type="ARBA" id="ARBA00034868"/>
    </source>
</evidence>
<feature type="domain" description="Fork-head" evidence="8">
    <location>
        <begin position="2"/>
        <end position="82"/>
    </location>
</feature>
<dbReference type="AlphaFoldDB" id="H3ABK3"/>
<evidence type="ECO:0000256" key="4">
    <source>
        <dbReference type="ARBA" id="ARBA00023163"/>
    </source>
</evidence>
<keyword evidence="5 7" id="KW-0539">Nucleus</keyword>
<evidence type="ECO:0000259" key="8">
    <source>
        <dbReference type="PROSITE" id="PS50039"/>
    </source>
</evidence>
<dbReference type="PROSITE" id="PS00658">
    <property type="entry name" value="FORK_HEAD_2"/>
    <property type="match status" value="1"/>
</dbReference>
<accession>H3ABK3</accession>
<dbReference type="Gene3D" id="1.10.10.10">
    <property type="entry name" value="Winged helix-like DNA-binding domain superfamily/Winged helix DNA-binding domain"/>
    <property type="match status" value="1"/>
</dbReference>
<dbReference type="InterPro" id="IPR047119">
    <property type="entry name" value="FOXN2/3-like"/>
</dbReference>
<name>H3ABK3_LATCH</name>
<dbReference type="InterPro" id="IPR001766">
    <property type="entry name" value="Fork_head_dom"/>
</dbReference>
<dbReference type="PROSITE" id="PS50039">
    <property type="entry name" value="FORK_HEAD_3"/>
    <property type="match status" value="1"/>
</dbReference>
<dbReference type="InParanoid" id="H3ABK3"/>
<evidence type="ECO:0000256" key="3">
    <source>
        <dbReference type="ARBA" id="ARBA00023125"/>
    </source>
</evidence>